<protein>
    <recommendedName>
        <fullName evidence="3">Molybdopterin synthase sulfur carrier subunit</fullName>
    </recommendedName>
</protein>
<dbReference type="InterPro" id="IPR016155">
    <property type="entry name" value="Mopterin_synth/thiamin_S_b"/>
</dbReference>
<feature type="non-terminal residue" evidence="1">
    <location>
        <position position="1"/>
    </location>
</feature>
<reference evidence="1" key="1">
    <citation type="submission" date="2017-11" db="EMBL/GenBank/DDBJ databases">
        <title>Three new genomes from thermophilic consortium.</title>
        <authorList>
            <person name="Quaggio R."/>
            <person name="Amgarten D."/>
            <person name="Setubal J.C."/>
        </authorList>
    </citation>
    <scope>NUCLEOTIDE SEQUENCE</scope>
    <source>
        <strain evidence="1">ZCTH01-B2</strain>
    </source>
</reference>
<evidence type="ECO:0008006" key="3">
    <source>
        <dbReference type="Google" id="ProtNLM"/>
    </source>
</evidence>
<dbReference type="Pfam" id="PF02597">
    <property type="entry name" value="ThiS"/>
    <property type="match status" value="1"/>
</dbReference>
<gene>
    <name evidence="1" type="ORF">CWE10_21085</name>
</gene>
<proteinExistence type="predicted"/>
<accession>A0A953LKQ4</accession>
<evidence type="ECO:0000313" key="2">
    <source>
        <dbReference type="Proteomes" id="UP000732377"/>
    </source>
</evidence>
<sequence length="59" mass="6081">RRWTGTASVPAGTTVAELPALVGLAEPDLVTLINGRNAAPDRMLAEGDQVVILRPSEGG</sequence>
<dbReference type="InterPro" id="IPR012675">
    <property type="entry name" value="Beta-grasp_dom_sf"/>
</dbReference>
<dbReference type="InterPro" id="IPR003749">
    <property type="entry name" value="ThiS/MoaD-like"/>
</dbReference>
<dbReference type="Proteomes" id="UP000732377">
    <property type="component" value="Unassembled WGS sequence"/>
</dbReference>
<name>A0A953LKQ4_SYMTR</name>
<dbReference type="RefSeq" id="WP_273382235.1">
    <property type="nucleotide sequence ID" value="NZ_PIUK01000614.1"/>
</dbReference>
<dbReference type="EMBL" id="PIUK01000614">
    <property type="protein sequence ID" value="MBY6278584.1"/>
    <property type="molecule type" value="Genomic_DNA"/>
</dbReference>
<organism evidence="1 2">
    <name type="scientific">Symbiobacterium thermophilum</name>
    <dbReference type="NCBI Taxonomy" id="2734"/>
    <lineage>
        <taxon>Bacteria</taxon>
        <taxon>Bacillati</taxon>
        <taxon>Bacillota</taxon>
        <taxon>Clostridia</taxon>
        <taxon>Eubacteriales</taxon>
        <taxon>Symbiobacteriaceae</taxon>
        <taxon>Symbiobacterium</taxon>
    </lineage>
</organism>
<comment type="caution">
    <text evidence="1">The sequence shown here is derived from an EMBL/GenBank/DDBJ whole genome shotgun (WGS) entry which is preliminary data.</text>
</comment>
<dbReference type="Gene3D" id="3.10.20.30">
    <property type="match status" value="1"/>
</dbReference>
<dbReference type="AlphaFoldDB" id="A0A953LKQ4"/>
<evidence type="ECO:0000313" key="1">
    <source>
        <dbReference type="EMBL" id="MBY6278584.1"/>
    </source>
</evidence>
<dbReference type="SUPFAM" id="SSF54285">
    <property type="entry name" value="MoaD/ThiS"/>
    <property type="match status" value="1"/>
</dbReference>